<name>A0ABW4MA66_9SPHN</name>
<evidence type="ECO:0000256" key="1">
    <source>
        <dbReference type="SAM" id="SignalP"/>
    </source>
</evidence>
<dbReference type="InterPro" id="IPR045500">
    <property type="entry name" value="DUF6491"/>
</dbReference>
<dbReference type="Pfam" id="PF20101">
    <property type="entry name" value="DUF6491"/>
    <property type="match status" value="1"/>
</dbReference>
<keyword evidence="1" id="KW-0732">Signal</keyword>
<evidence type="ECO:0000313" key="2">
    <source>
        <dbReference type="EMBL" id="MFD1765608.1"/>
    </source>
</evidence>
<accession>A0ABW4MA66</accession>
<reference evidence="3" key="1">
    <citation type="journal article" date="2019" name="Int. J. Syst. Evol. Microbiol.">
        <title>The Global Catalogue of Microorganisms (GCM) 10K type strain sequencing project: providing services to taxonomists for standard genome sequencing and annotation.</title>
        <authorList>
            <consortium name="The Broad Institute Genomics Platform"/>
            <consortium name="The Broad Institute Genome Sequencing Center for Infectious Disease"/>
            <person name="Wu L."/>
            <person name="Ma J."/>
        </authorList>
    </citation>
    <scope>NUCLEOTIDE SEQUENCE [LARGE SCALE GENOMIC DNA]</scope>
    <source>
        <strain evidence="3">CGMCC 1.12449</strain>
    </source>
</reference>
<dbReference type="RefSeq" id="WP_374610720.1">
    <property type="nucleotide sequence ID" value="NZ_JBHUEL010000002.1"/>
</dbReference>
<proteinExistence type="predicted"/>
<feature type="signal peptide" evidence="1">
    <location>
        <begin position="1"/>
        <end position="22"/>
    </location>
</feature>
<organism evidence="2 3">
    <name type="scientific">Sphingorhabdus buctiana</name>
    <dbReference type="NCBI Taxonomy" id="1508805"/>
    <lineage>
        <taxon>Bacteria</taxon>
        <taxon>Pseudomonadati</taxon>
        <taxon>Pseudomonadota</taxon>
        <taxon>Alphaproteobacteria</taxon>
        <taxon>Sphingomonadales</taxon>
        <taxon>Sphingomonadaceae</taxon>
        <taxon>Sphingorhabdus</taxon>
    </lineage>
</organism>
<gene>
    <name evidence="2" type="ORF">ACFSAG_01970</name>
</gene>
<dbReference type="PROSITE" id="PS51257">
    <property type="entry name" value="PROKAR_LIPOPROTEIN"/>
    <property type="match status" value="1"/>
</dbReference>
<sequence length="142" mass="16004">MRKILISATFIAGAFTACQSLAASPKEWSEYGIEASIPFANHGGIRNFEANGDRGLWIEDRQRRWYYARIVGPCRDLDYANGIAFDTRGTSTLDKFGGIFVRGDFCQFESLVTAAKPLPRKERLKLRKETRLEARKAVAPKD</sequence>
<dbReference type="EMBL" id="JBHUEL010000002">
    <property type="protein sequence ID" value="MFD1765608.1"/>
    <property type="molecule type" value="Genomic_DNA"/>
</dbReference>
<protein>
    <submittedName>
        <fullName evidence="2">DUF6491 family protein</fullName>
    </submittedName>
</protein>
<comment type="caution">
    <text evidence="2">The sequence shown here is derived from an EMBL/GenBank/DDBJ whole genome shotgun (WGS) entry which is preliminary data.</text>
</comment>
<feature type="chain" id="PRO_5045379493" evidence="1">
    <location>
        <begin position="23"/>
        <end position="142"/>
    </location>
</feature>
<dbReference type="Proteomes" id="UP001597215">
    <property type="component" value="Unassembled WGS sequence"/>
</dbReference>
<evidence type="ECO:0000313" key="3">
    <source>
        <dbReference type="Proteomes" id="UP001597215"/>
    </source>
</evidence>
<keyword evidence="3" id="KW-1185">Reference proteome</keyword>